<dbReference type="InterPro" id="IPR036086">
    <property type="entry name" value="ParB/Sulfiredoxin_sf"/>
</dbReference>
<protein>
    <submittedName>
        <fullName evidence="1">Uncharacterized protein</fullName>
    </submittedName>
</protein>
<dbReference type="SUPFAM" id="SSF110849">
    <property type="entry name" value="ParB/Sulfiredoxin"/>
    <property type="match status" value="1"/>
</dbReference>
<keyword evidence="2" id="KW-1185">Reference proteome</keyword>
<dbReference type="AlphaFoldDB" id="A4BIH0"/>
<dbReference type="STRING" id="314283.MED297_07396"/>
<sequence length="132" mass="15533">MPKTVPPALTNHLLPFNWDVKRLWALNAVVETHPMSTFLDLFDLPFWSSRPNAGMLFDLTPNQVLADPDRYPHQQQRLEKADLRYPIDFIRHNGRYFILDGLHRLVRLHQQNMETVAVRCHPLSIRVQIEVD</sequence>
<dbReference type="OrthoDB" id="3828191at2"/>
<reference evidence="1 2" key="1">
    <citation type="submission" date="2006-02" db="EMBL/GenBank/DDBJ databases">
        <authorList>
            <person name="Pinhassi J."/>
            <person name="Pedros-Alio C."/>
            <person name="Ferriera S."/>
            <person name="Johnson J."/>
            <person name="Kravitz S."/>
            <person name="Halpern A."/>
            <person name="Remington K."/>
            <person name="Beeson K."/>
            <person name="Tran B."/>
            <person name="Rogers Y.-H."/>
            <person name="Friedman R."/>
            <person name="Venter J.C."/>
        </authorList>
    </citation>
    <scope>NUCLEOTIDE SEQUENCE [LARGE SCALE GENOMIC DNA]</scope>
    <source>
        <strain evidence="1 2">MED297</strain>
    </source>
</reference>
<evidence type="ECO:0000313" key="1">
    <source>
        <dbReference type="EMBL" id="EAR08049.1"/>
    </source>
</evidence>
<dbReference type="HOGENOM" id="CLU_1915367_0_0_6"/>
<dbReference type="EMBL" id="AAOE01000026">
    <property type="protein sequence ID" value="EAR08049.1"/>
    <property type="molecule type" value="Genomic_DNA"/>
</dbReference>
<accession>A4BIH0</accession>
<comment type="caution">
    <text evidence="1">The sequence shown here is derived from an EMBL/GenBank/DDBJ whole genome shotgun (WGS) entry which is preliminary data.</text>
</comment>
<evidence type="ECO:0000313" key="2">
    <source>
        <dbReference type="Proteomes" id="UP000005953"/>
    </source>
</evidence>
<proteinExistence type="predicted"/>
<name>A4BIH0_9GAMM</name>
<gene>
    <name evidence="1" type="ORF">MED297_07396</name>
</gene>
<organism evidence="1 2">
    <name type="scientific">Reinekea blandensis MED297</name>
    <dbReference type="NCBI Taxonomy" id="314283"/>
    <lineage>
        <taxon>Bacteria</taxon>
        <taxon>Pseudomonadati</taxon>
        <taxon>Pseudomonadota</taxon>
        <taxon>Gammaproteobacteria</taxon>
        <taxon>Oceanospirillales</taxon>
        <taxon>Saccharospirillaceae</taxon>
        <taxon>Reinekea</taxon>
    </lineage>
</organism>
<dbReference type="RefSeq" id="WP_008045489.1">
    <property type="nucleotide sequence ID" value="NZ_CH724152.1"/>
</dbReference>
<dbReference type="Proteomes" id="UP000005953">
    <property type="component" value="Unassembled WGS sequence"/>
</dbReference>